<protein>
    <submittedName>
        <fullName evidence="1">Uncharacterized protein</fullName>
    </submittedName>
</protein>
<keyword evidence="2" id="KW-1185">Reference proteome</keyword>
<comment type="caution">
    <text evidence="1">The sequence shown here is derived from an EMBL/GenBank/DDBJ whole genome shotgun (WGS) entry which is preliminary data.</text>
</comment>
<sequence length="299" mass="33521">MNSLDDRGDDGEAEAVRRGLGVERVSEFEGELRRLRDEFRSASSHRSAANGRHDPEHIHTMLLITQALHAHIETTLGATPTPSQLRDILSDRTVTELVVSSLALLRLLARTYGIQSAITLENTLRMASILDDRGERRDAAFFYEHAFFAAVNLYRRRGDDPHVVRFLLRAATQYGRAIFLWSVSLPAATSRVMSILRALGEVRVPSRNARRNKKRSTTPTTIPIVLTRPNSVAITPAPNIPELTTPYARSLVAFLNDKASTDDRAAKRRDRIITAIRKTRVVFDRLYAKNGTGRESIIT</sequence>
<evidence type="ECO:0000313" key="1">
    <source>
        <dbReference type="EMBL" id="KAK3289650.1"/>
    </source>
</evidence>
<name>A0AAE0H4Q3_9CHLO</name>
<dbReference type="EMBL" id="LGRX02000063">
    <property type="protein sequence ID" value="KAK3289650.1"/>
    <property type="molecule type" value="Genomic_DNA"/>
</dbReference>
<organism evidence="1 2">
    <name type="scientific">Cymbomonas tetramitiformis</name>
    <dbReference type="NCBI Taxonomy" id="36881"/>
    <lineage>
        <taxon>Eukaryota</taxon>
        <taxon>Viridiplantae</taxon>
        <taxon>Chlorophyta</taxon>
        <taxon>Pyramimonadophyceae</taxon>
        <taxon>Pyramimonadales</taxon>
        <taxon>Pyramimonadaceae</taxon>
        <taxon>Cymbomonas</taxon>
    </lineage>
</organism>
<dbReference type="AlphaFoldDB" id="A0AAE0H4Q3"/>
<proteinExistence type="predicted"/>
<dbReference type="Proteomes" id="UP001190700">
    <property type="component" value="Unassembled WGS sequence"/>
</dbReference>
<gene>
    <name evidence="1" type="ORF">CYMTET_2920</name>
</gene>
<accession>A0AAE0H4Q3</accession>
<evidence type="ECO:0000313" key="2">
    <source>
        <dbReference type="Proteomes" id="UP001190700"/>
    </source>
</evidence>
<reference evidence="1 2" key="1">
    <citation type="journal article" date="2015" name="Genome Biol. Evol.">
        <title>Comparative Genomics of a Bacterivorous Green Alga Reveals Evolutionary Causalities and Consequences of Phago-Mixotrophic Mode of Nutrition.</title>
        <authorList>
            <person name="Burns J.A."/>
            <person name="Paasch A."/>
            <person name="Narechania A."/>
            <person name="Kim E."/>
        </authorList>
    </citation>
    <scope>NUCLEOTIDE SEQUENCE [LARGE SCALE GENOMIC DNA]</scope>
    <source>
        <strain evidence="1 2">PLY_AMNH</strain>
    </source>
</reference>